<evidence type="ECO:0000256" key="1">
    <source>
        <dbReference type="SAM" id="MobiDB-lite"/>
    </source>
</evidence>
<dbReference type="RefSeq" id="WP_087280698.1">
    <property type="nucleotide sequence ID" value="NZ_CP021455.1"/>
</dbReference>
<keyword evidence="3" id="KW-1185">Reference proteome</keyword>
<dbReference type="InterPro" id="IPR011006">
    <property type="entry name" value="CheY-like_superfamily"/>
</dbReference>
<organism evidence="2 3">
    <name type="scientific">Comamonas serinivorans</name>
    <dbReference type="NCBI Taxonomy" id="1082851"/>
    <lineage>
        <taxon>Bacteria</taxon>
        <taxon>Pseudomonadati</taxon>
        <taxon>Pseudomonadota</taxon>
        <taxon>Betaproteobacteria</taxon>
        <taxon>Burkholderiales</taxon>
        <taxon>Comamonadaceae</taxon>
        <taxon>Comamonas</taxon>
    </lineage>
</organism>
<proteinExistence type="predicted"/>
<sequence>MARHWFQRKTAGASPPSSPPATVAGEANDASEAELLAQSMVKQLSSDILLALAPAQGQLQQLRQLSPTLTDRFQPVFAAVERAHDIARSAQLFSDVPQLTPAAEPLDAANFLRAAILGRGDWLRERDIQVRQALSSAQVQARPGELYTFFDELLLWTSDFSSNVALQLEAVYGDEPRPRTRLRVGAWFPSETQGGRNPKWQNTRWFVWHRIARRLQARTELRTDSDHLVLRVSFPPVQDATAAAAPTGHSQLHGLRVLLVSAHPDRRAAVLDALVPLGMHCEVAASVAAAAAQLAGQTLDAVIHDELQSPEAMMALRRAPAIRSSTAFIELHASGNPQDFQTSTVGAFSTGHVAADAIARTLVSVLSFELFKGIR</sequence>
<dbReference type="SUPFAM" id="SSF52172">
    <property type="entry name" value="CheY-like"/>
    <property type="match status" value="1"/>
</dbReference>
<dbReference type="Proteomes" id="UP000196138">
    <property type="component" value="Chromosome"/>
</dbReference>
<dbReference type="KEGG" id="cser:CCO03_10210"/>
<evidence type="ECO:0000313" key="2">
    <source>
        <dbReference type="EMBL" id="ARU05008.1"/>
    </source>
</evidence>
<dbReference type="OrthoDB" id="8884905at2"/>
<dbReference type="AlphaFoldDB" id="A0A1Y0ENI4"/>
<name>A0A1Y0ENI4_9BURK</name>
<protein>
    <submittedName>
        <fullName evidence="2">Uncharacterized protein</fullName>
    </submittedName>
</protein>
<evidence type="ECO:0000313" key="3">
    <source>
        <dbReference type="Proteomes" id="UP000196138"/>
    </source>
</evidence>
<dbReference type="EMBL" id="CP021455">
    <property type="protein sequence ID" value="ARU05008.1"/>
    <property type="molecule type" value="Genomic_DNA"/>
</dbReference>
<reference evidence="2 3" key="1">
    <citation type="submission" date="2017-05" db="EMBL/GenBank/DDBJ databases">
        <authorList>
            <person name="Song R."/>
            <person name="Chenine A.L."/>
            <person name="Ruprecht R.M."/>
        </authorList>
    </citation>
    <scope>NUCLEOTIDE SEQUENCE [LARGE SCALE GENOMIC DNA]</scope>
    <source>
        <strain evidence="2 3">DSM 26136</strain>
    </source>
</reference>
<feature type="region of interest" description="Disordered" evidence="1">
    <location>
        <begin position="1"/>
        <end position="28"/>
    </location>
</feature>
<accession>A0A1Y0ENI4</accession>
<gene>
    <name evidence="2" type="ORF">CCO03_10210</name>
</gene>